<sequence length="184" mass="20703">MTYYMGKHTYCYKCGLPVKPDVLHYCTKTNPFIPKNINTFWCAHCQAHIVIPEGHKRPYCKGCNTLLHSGISNPVETVVHEFRERTDPVSSSYRDRTTDITISFTEHRNPTSSASYSGYSPSIGSYNRSSHSYVNQRASDIEYLRASMESRTYGSTPYPQSIGTQTSSSNCGASFIPHTGGSYW</sequence>
<evidence type="ECO:0000313" key="1">
    <source>
        <dbReference type="EMBL" id="QID06618.1"/>
    </source>
</evidence>
<reference evidence="1" key="1">
    <citation type="submission" date="2019-07" db="EMBL/GenBank/DDBJ databases">
        <title>The discovery of a new lineage B mimivirus raises questions about particles surface fibrils.</title>
        <authorList>
            <person name="Silva L.K.S."/>
            <person name="Rodrigues R.A.L."/>
            <person name="Andrade A.C.S.P."/>
            <person name="Hikida H."/>
            <person name="Andreani J."/>
            <person name="Levasseur A."/>
            <person name="La Scola B."/>
            <person name="Abrahao J.S."/>
        </authorList>
    </citation>
    <scope>NUCLEOTIDE SEQUENCE</scope>
    <source>
        <strain evidence="1">B60</strain>
    </source>
</reference>
<organism evidence="1">
    <name type="scientific">Borely moumouvirus</name>
    <dbReference type="NCBI Taxonomy" id="2712067"/>
    <lineage>
        <taxon>Viruses</taxon>
        <taxon>Varidnaviria</taxon>
        <taxon>Bamfordvirae</taxon>
        <taxon>Nucleocytoviricota</taxon>
        <taxon>Megaviricetes</taxon>
        <taxon>Imitervirales</taxon>
        <taxon>Mimiviridae</taxon>
        <taxon>Megamimivirinae</taxon>
        <taxon>Moumouvirus</taxon>
    </lineage>
</organism>
<accession>A0A6G6AE53</accession>
<proteinExistence type="predicted"/>
<protein>
    <submittedName>
        <fullName evidence="1">Uncharacterized protein</fullName>
    </submittedName>
</protein>
<dbReference type="EMBL" id="MN175499">
    <property type="protein sequence ID" value="QID06618.1"/>
    <property type="molecule type" value="Genomic_DNA"/>
</dbReference>
<name>A0A6G6AE53_9VIRU</name>